<reference evidence="1 2" key="1">
    <citation type="submission" date="2016-04" db="EMBL/GenBank/DDBJ databases">
        <title>Deep-sea bacteria in the southern Pacific.</title>
        <authorList>
            <person name="Tang K."/>
        </authorList>
    </citation>
    <scope>NUCLEOTIDE SEQUENCE [LARGE SCALE GENOMIC DNA]</scope>
    <source>
        <strain evidence="1 2">JLT2014</strain>
    </source>
</reference>
<dbReference type="KEGG" id="paby:Ga0080574_TMP4519"/>
<dbReference type="EMBL" id="CP015093">
    <property type="protein sequence ID" value="APZ54853.1"/>
    <property type="molecule type" value="Genomic_DNA"/>
</dbReference>
<dbReference type="RefSeq" id="WP_198039761.1">
    <property type="nucleotide sequence ID" value="NZ_CP015093.1"/>
</dbReference>
<proteinExistence type="predicted"/>
<evidence type="ECO:0000313" key="2">
    <source>
        <dbReference type="Proteomes" id="UP000187059"/>
    </source>
</evidence>
<gene>
    <name evidence="1" type="ORF">Ga0080574_TMP4519</name>
</gene>
<protein>
    <recommendedName>
        <fullName evidence="3">DUF1127 domain-containing protein</fullName>
    </recommendedName>
</protein>
<evidence type="ECO:0000313" key="1">
    <source>
        <dbReference type="EMBL" id="APZ54853.1"/>
    </source>
</evidence>
<evidence type="ECO:0008006" key="3">
    <source>
        <dbReference type="Google" id="ProtNLM"/>
    </source>
</evidence>
<keyword evidence="2" id="KW-1185">Reference proteome</keyword>
<accession>A0A1P8UZN5</accession>
<name>A0A1P8UZN5_9RHOB</name>
<sequence>MTRLYETLRDRLDRRTRYRRTLRELRSLPLDTALDLDIYQGDARRIASEAVYGRSA</sequence>
<dbReference type="Proteomes" id="UP000187059">
    <property type="component" value="Chromosome"/>
</dbReference>
<organism evidence="1 2">
    <name type="scientific">Salipiger abyssi</name>
    <dbReference type="NCBI Taxonomy" id="1250539"/>
    <lineage>
        <taxon>Bacteria</taxon>
        <taxon>Pseudomonadati</taxon>
        <taxon>Pseudomonadota</taxon>
        <taxon>Alphaproteobacteria</taxon>
        <taxon>Rhodobacterales</taxon>
        <taxon>Roseobacteraceae</taxon>
        <taxon>Salipiger</taxon>
    </lineage>
</organism>
<dbReference type="AlphaFoldDB" id="A0A1P8UZN5"/>